<evidence type="ECO:0000256" key="1">
    <source>
        <dbReference type="ARBA" id="ARBA00022574"/>
    </source>
</evidence>
<evidence type="ECO:0000256" key="3">
    <source>
        <dbReference type="PROSITE-ProRule" id="PRU00221"/>
    </source>
</evidence>
<dbReference type="PRINTS" id="PR00320">
    <property type="entry name" value="GPROTEINBRPT"/>
</dbReference>
<feature type="region of interest" description="Disordered" evidence="4">
    <location>
        <begin position="337"/>
        <end position="362"/>
    </location>
</feature>
<dbReference type="InterPro" id="IPR001680">
    <property type="entry name" value="WD40_rpt"/>
</dbReference>
<dbReference type="PANTHER" id="PTHR14221:SF67">
    <property type="entry name" value="WD REPEAT-CONTAINING PROTEIN 44-LIKE"/>
    <property type="match status" value="1"/>
</dbReference>
<dbReference type="InterPro" id="IPR015943">
    <property type="entry name" value="WD40/YVTN_repeat-like_dom_sf"/>
</dbReference>
<accession>A0ABD2YNT8</accession>
<dbReference type="FunFam" id="2.130.10.10:FF:000329">
    <property type="entry name" value="WD repeat-containing protein 44"/>
    <property type="match status" value="1"/>
</dbReference>
<feature type="region of interest" description="Disordered" evidence="4">
    <location>
        <begin position="806"/>
        <end position="847"/>
    </location>
</feature>
<feature type="region of interest" description="Disordered" evidence="4">
    <location>
        <begin position="224"/>
        <end position="245"/>
    </location>
</feature>
<comment type="caution">
    <text evidence="5">The sequence shown here is derived from an EMBL/GenBank/DDBJ whole genome shotgun (WGS) entry which is preliminary data.</text>
</comment>
<protein>
    <recommendedName>
        <fullName evidence="7">WD repeat-containing protein 44</fullName>
    </recommendedName>
</protein>
<feature type="region of interest" description="Disordered" evidence="4">
    <location>
        <begin position="376"/>
        <end position="419"/>
    </location>
</feature>
<dbReference type="AlphaFoldDB" id="A0ABD2YNT8"/>
<keyword evidence="6" id="KW-1185">Reference proteome</keyword>
<dbReference type="InterPro" id="IPR036322">
    <property type="entry name" value="WD40_repeat_dom_sf"/>
</dbReference>
<feature type="compositionally biased region" description="Polar residues" evidence="4">
    <location>
        <begin position="148"/>
        <end position="158"/>
    </location>
</feature>
<feature type="region of interest" description="Disordered" evidence="4">
    <location>
        <begin position="1"/>
        <end position="72"/>
    </location>
</feature>
<reference evidence="5 6" key="1">
    <citation type="submission" date="2024-11" db="EMBL/GenBank/DDBJ databases">
        <title>A near-complete genome assembly of Cinchona calisaya.</title>
        <authorList>
            <person name="Lian D.C."/>
            <person name="Zhao X.W."/>
            <person name="Wei L."/>
        </authorList>
    </citation>
    <scope>NUCLEOTIDE SEQUENCE [LARGE SCALE GENOMIC DNA]</scope>
    <source>
        <tissue evidence="5">Nenye</tissue>
    </source>
</reference>
<dbReference type="SMART" id="SM00320">
    <property type="entry name" value="WD40"/>
    <property type="match status" value="6"/>
</dbReference>
<feature type="compositionally biased region" description="Low complexity" evidence="4">
    <location>
        <begin position="398"/>
        <end position="410"/>
    </location>
</feature>
<feature type="repeat" description="WD" evidence="3">
    <location>
        <begin position="438"/>
        <end position="471"/>
    </location>
</feature>
<feature type="region of interest" description="Disordered" evidence="4">
    <location>
        <begin position="503"/>
        <end position="523"/>
    </location>
</feature>
<name>A0ABD2YNT8_9GENT</name>
<proteinExistence type="predicted"/>
<feature type="compositionally biased region" description="Low complexity" evidence="4">
    <location>
        <begin position="24"/>
        <end position="57"/>
    </location>
</feature>
<dbReference type="Pfam" id="PF00400">
    <property type="entry name" value="WD40"/>
    <property type="match status" value="4"/>
</dbReference>
<feature type="compositionally biased region" description="Basic and acidic residues" evidence="4">
    <location>
        <begin position="806"/>
        <end position="817"/>
    </location>
</feature>
<gene>
    <name evidence="5" type="ORF">ACH5RR_028044</name>
</gene>
<dbReference type="EMBL" id="JBJUIK010000012">
    <property type="protein sequence ID" value="KAL3508643.1"/>
    <property type="molecule type" value="Genomic_DNA"/>
</dbReference>
<dbReference type="PANTHER" id="PTHR14221">
    <property type="entry name" value="WD REPEAT DOMAIN 44"/>
    <property type="match status" value="1"/>
</dbReference>
<evidence type="ECO:0000313" key="6">
    <source>
        <dbReference type="Proteomes" id="UP001630127"/>
    </source>
</evidence>
<feature type="region of interest" description="Disordered" evidence="4">
    <location>
        <begin position="136"/>
        <end position="158"/>
    </location>
</feature>
<feature type="repeat" description="WD" evidence="3">
    <location>
        <begin position="590"/>
        <end position="624"/>
    </location>
</feature>
<dbReference type="PROSITE" id="PS51257">
    <property type="entry name" value="PROKAR_LIPOPROTEIN"/>
    <property type="match status" value="1"/>
</dbReference>
<dbReference type="Proteomes" id="UP001630127">
    <property type="component" value="Unassembled WGS sequence"/>
</dbReference>
<organism evidence="5 6">
    <name type="scientific">Cinchona calisaya</name>
    <dbReference type="NCBI Taxonomy" id="153742"/>
    <lineage>
        <taxon>Eukaryota</taxon>
        <taxon>Viridiplantae</taxon>
        <taxon>Streptophyta</taxon>
        <taxon>Embryophyta</taxon>
        <taxon>Tracheophyta</taxon>
        <taxon>Spermatophyta</taxon>
        <taxon>Magnoliopsida</taxon>
        <taxon>eudicotyledons</taxon>
        <taxon>Gunneridae</taxon>
        <taxon>Pentapetalae</taxon>
        <taxon>asterids</taxon>
        <taxon>lamiids</taxon>
        <taxon>Gentianales</taxon>
        <taxon>Rubiaceae</taxon>
        <taxon>Cinchonoideae</taxon>
        <taxon>Cinchoneae</taxon>
        <taxon>Cinchona</taxon>
    </lineage>
</organism>
<evidence type="ECO:0000256" key="2">
    <source>
        <dbReference type="ARBA" id="ARBA00022737"/>
    </source>
</evidence>
<feature type="compositionally biased region" description="Polar residues" evidence="4">
    <location>
        <begin position="818"/>
        <end position="835"/>
    </location>
</feature>
<dbReference type="Gene3D" id="2.130.10.10">
    <property type="entry name" value="YVTN repeat-like/Quinoprotein amine dehydrogenase"/>
    <property type="match status" value="2"/>
</dbReference>
<sequence>MSRAGGGGGEEDELFHDSLDRLLSSSNTSCSCSPSSSSSSASESEDPNPFSNPDSPNYADGSSSDPVRVPEFPMGVSNDYDVWISQPSSVQERRLRLLHQMGLSRDPSLVRHRPTSSAVFDSSGLQDLFGRSVSSDHLNHMNPGEGFSKTSLNRNNSDNDYKYNVSGIVRSKSDGDYKSSNILSINSGSSPSVLANEAGNGGSIVVNNNQRNIQNHNVVRIVDNLGNGFSNKPPKGKIRTDSMRNGSCNSLPSFGNGEVEESLECSGVVPADDPDNPVCTIKNLDNGKEFVVNEVREDGMWDKLKEVGTGRQLTMEEFEMCVGTSPIVQELMRRQNVENGSRDTGDTNEDGNSGSGSKFKKKGSWLKSIRNVANSVTGYKERRSSDEKDTSSERGGRRSSSATDDSQDASFQGPERVRVRQYGKSHKELTVLYKSQEIQAHNGSIWTIKFSLDGKYLASAGEDCTIHVWQVVDSERKGDFLFDKLEDGNLNLMFLANGSPEPTLLSPSLDGQSEKRRRGRSSITRKSVSLEHVLVPETVFSLSEKPYCSFQGHLDDVLDLSWSKSQHLLSSSMDKTVRLWHLSSSSCLKIFSHSDYVTCIHFNPVDDRYFISGSLDAKVRIWSIPERKVVDWNDLHEMVTAACYTPNGQGALVGSYKGSCHLYNTSDNKLQQINQINLQNKKKKSHQKKITGFQFAPGSTSEVLITSADSRIRVVDGVDLVHKFKGFHNTNSQISASLTANGKYVVCASEDSHVYVWRHEGDSRPSRSKGVTVTRSYEHFHCQDVSVAIPWPGMCETWGFQDTSYREQSGRIEHSDEASTANHPPTPVEETNCSEKSPIASGCSNSPLHGTISTATDSYFFDRISATWPEEKLTLAAKNRSPRVSVDFANGLNHTRLAWGMVIVTAGLRGEIRTFQNFGLPVRI</sequence>
<dbReference type="InterPro" id="IPR040324">
    <property type="entry name" value="WDR44/Dgr2"/>
</dbReference>
<keyword evidence="2" id="KW-0677">Repeat</keyword>
<dbReference type="SUPFAM" id="SSF50978">
    <property type="entry name" value="WD40 repeat-like"/>
    <property type="match status" value="1"/>
</dbReference>
<feature type="repeat" description="WD" evidence="3">
    <location>
        <begin position="550"/>
        <end position="590"/>
    </location>
</feature>
<dbReference type="PROSITE" id="PS50294">
    <property type="entry name" value="WD_REPEATS_REGION"/>
    <property type="match status" value="3"/>
</dbReference>
<dbReference type="PROSITE" id="PS50082">
    <property type="entry name" value="WD_REPEATS_2"/>
    <property type="match status" value="3"/>
</dbReference>
<evidence type="ECO:0000256" key="4">
    <source>
        <dbReference type="SAM" id="MobiDB-lite"/>
    </source>
</evidence>
<evidence type="ECO:0008006" key="7">
    <source>
        <dbReference type="Google" id="ProtNLM"/>
    </source>
</evidence>
<dbReference type="InterPro" id="IPR020472">
    <property type="entry name" value="WD40_PAC1"/>
</dbReference>
<keyword evidence="1 3" id="KW-0853">WD repeat</keyword>
<feature type="compositionally biased region" description="Basic and acidic residues" evidence="4">
    <location>
        <begin position="379"/>
        <end position="396"/>
    </location>
</feature>
<evidence type="ECO:0000313" key="5">
    <source>
        <dbReference type="EMBL" id="KAL3508643.1"/>
    </source>
</evidence>